<evidence type="ECO:0000256" key="1">
    <source>
        <dbReference type="SAM" id="Phobius"/>
    </source>
</evidence>
<feature type="transmembrane region" description="Helical" evidence="1">
    <location>
        <begin position="149"/>
        <end position="169"/>
    </location>
</feature>
<feature type="transmembrane region" description="Helical" evidence="1">
    <location>
        <begin position="122"/>
        <end position="142"/>
    </location>
</feature>
<dbReference type="InterPro" id="IPR005240">
    <property type="entry name" value="DUF389"/>
</dbReference>
<comment type="caution">
    <text evidence="2">The sequence shown here is derived from an EMBL/GenBank/DDBJ whole genome shotgun (WGS) entry which is preliminary data.</text>
</comment>
<reference evidence="3" key="1">
    <citation type="submission" date="2017-09" db="EMBL/GenBank/DDBJ databases">
        <title>Depth-based differentiation of microbial function through sediment-hosted aquifers and enrichment of novel symbionts in the deep terrestrial subsurface.</title>
        <authorList>
            <person name="Probst A.J."/>
            <person name="Ladd B."/>
            <person name="Jarett J.K."/>
            <person name="Geller-Mcgrath D.E."/>
            <person name="Sieber C.M.K."/>
            <person name="Emerson J.B."/>
            <person name="Anantharaman K."/>
            <person name="Thomas B.C."/>
            <person name="Malmstrom R."/>
            <person name="Stieglmeier M."/>
            <person name="Klingl A."/>
            <person name="Woyke T."/>
            <person name="Ryan C.M."/>
            <person name="Banfield J.F."/>
        </authorList>
    </citation>
    <scope>NUCLEOTIDE SEQUENCE [LARGE SCALE GENOMIC DNA]</scope>
</reference>
<evidence type="ECO:0008006" key="4">
    <source>
        <dbReference type="Google" id="ProtNLM"/>
    </source>
</evidence>
<keyword evidence="1" id="KW-1133">Transmembrane helix</keyword>
<protein>
    <recommendedName>
        <fullName evidence="4">TIGR00341 family protein</fullName>
    </recommendedName>
</protein>
<sequence>MEKNKLFNPQDVNHSEVINKVVRESSPRQTLMALVFFSSVIATLGLLNGSPSVVIGAMLVSPLLWPILGVSMGALVMDFKMLKLSLISIFVSVMIAVTTAVLITFFYVPLGSSKIILEATNFTFMFPVAIAAGAAAAFALSYEHIKEAVTGVAISEALLPPLVSIGIGLGSTDWSLMMDAIQLFLINLFGIITIALFIFAMLGFGRYRKTVASYVKKEEKILKSE</sequence>
<keyword evidence="1" id="KW-0472">Membrane</keyword>
<dbReference type="PANTHER" id="PTHR20992">
    <property type="entry name" value="AT15442P-RELATED"/>
    <property type="match status" value="1"/>
</dbReference>
<gene>
    <name evidence="2" type="ORF">CO173_02360</name>
</gene>
<keyword evidence="1" id="KW-0812">Transmembrane</keyword>
<feature type="transmembrane region" description="Helical" evidence="1">
    <location>
        <begin position="181"/>
        <end position="204"/>
    </location>
</feature>
<feature type="transmembrane region" description="Helical" evidence="1">
    <location>
        <begin position="84"/>
        <end position="110"/>
    </location>
</feature>
<dbReference type="PANTHER" id="PTHR20992:SF9">
    <property type="entry name" value="AT15442P-RELATED"/>
    <property type="match status" value="1"/>
</dbReference>
<name>A0A2M7XFE8_9BACT</name>
<evidence type="ECO:0000313" key="3">
    <source>
        <dbReference type="Proteomes" id="UP000231263"/>
    </source>
</evidence>
<dbReference type="AlphaFoldDB" id="A0A2M7XFE8"/>
<organism evidence="2 3">
    <name type="scientific">Candidatus Uhrbacteria bacterium CG_4_9_14_3_um_filter_41_35</name>
    <dbReference type="NCBI Taxonomy" id="1975034"/>
    <lineage>
        <taxon>Bacteria</taxon>
        <taxon>Candidatus Uhriibacteriota</taxon>
    </lineage>
</organism>
<dbReference type="EMBL" id="PFWT01000009">
    <property type="protein sequence ID" value="PJA46588.1"/>
    <property type="molecule type" value="Genomic_DNA"/>
</dbReference>
<evidence type="ECO:0000313" key="2">
    <source>
        <dbReference type="EMBL" id="PJA46588.1"/>
    </source>
</evidence>
<feature type="transmembrane region" description="Helical" evidence="1">
    <location>
        <begin position="30"/>
        <end position="47"/>
    </location>
</feature>
<dbReference type="Proteomes" id="UP000231263">
    <property type="component" value="Unassembled WGS sequence"/>
</dbReference>
<feature type="transmembrane region" description="Helical" evidence="1">
    <location>
        <begin position="53"/>
        <end position="77"/>
    </location>
</feature>
<accession>A0A2M7XFE8</accession>
<dbReference type="Pfam" id="PF04087">
    <property type="entry name" value="DUF389"/>
    <property type="match status" value="1"/>
</dbReference>
<proteinExistence type="predicted"/>